<comment type="subcellular location">
    <subcellularLocation>
        <location evidence="1">Membrane</location>
    </subcellularLocation>
</comment>
<dbReference type="SUPFAM" id="SSF81321">
    <property type="entry name" value="Family A G protein-coupled receptor-like"/>
    <property type="match status" value="1"/>
</dbReference>
<evidence type="ECO:0000256" key="3">
    <source>
        <dbReference type="ARBA" id="ARBA00022989"/>
    </source>
</evidence>
<dbReference type="GO" id="GO:0016020">
    <property type="term" value="C:membrane"/>
    <property type="evidence" value="ECO:0007669"/>
    <property type="project" value="UniProtKB-SubCell"/>
</dbReference>
<evidence type="ECO:0000313" key="7">
    <source>
        <dbReference type="EMBL" id="CAC5392893.1"/>
    </source>
</evidence>
<proteinExistence type="predicted"/>
<feature type="transmembrane region" description="Helical" evidence="5">
    <location>
        <begin position="74"/>
        <end position="96"/>
    </location>
</feature>
<dbReference type="PANTHER" id="PTHR46641">
    <property type="entry name" value="FMRFAMIDE RECEPTOR-RELATED"/>
    <property type="match status" value="1"/>
</dbReference>
<feature type="transmembrane region" description="Helical" evidence="5">
    <location>
        <begin position="255"/>
        <end position="275"/>
    </location>
</feature>
<dbReference type="InterPro" id="IPR052954">
    <property type="entry name" value="GPCR-Ligand_Int"/>
</dbReference>
<dbReference type="GO" id="GO:0004930">
    <property type="term" value="F:G protein-coupled receptor activity"/>
    <property type="evidence" value="ECO:0007669"/>
    <property type="project" value="InterPro"/>
</dbReference>
<keyword evidence="8" id="KW-1185">Reference proteome</keyword>
<dbReference type="OrthoDB" id="10011262at2759"/>
<keyword evidence="4 5" id="KW-0472">Membrane</keyword>
<reference evidence="7 8" key="1">
    <citation type="submission" date="2020-06" db="EMBL/GenBank/DDBJ databases">
        <authorList>
            <person name="Li R."/>
            <person name="Bekaert M."/>
        </authorList>
    </citation>
    <scope>NUCLEOTIDE SEQUENCE [LARGE SCALE GENOMIC DNA]</scope>
    <source>
        <strain evidence="8">wild</strain>
    </source>
</reference>
<name>A0A6J8C902_MYTCO</name>
<dbReference type="CDD" id="cd14978">
    <property type="entry name" value="7tmA_FMRFamide_R-like"/>
    <property type="match status" value="1"/>
</dbReference>
<evidence type="ECO:0000256" key="1">
    <source>
        <dbReference type="ARBA" id="ARBA00004370"/>
    </source>
</evidence>
<evidence type="ECO:0000313" key="8">
    <source>
        <dbReference type="Proteomes" id="UP000507470"/>
    </source>
</evidence>
<organism evidence="7 8">
    <name type="scientific">Mytilus coruscus</name>
    <name type="common">Sea mussel</name>
    <dbReference type="NCBI Taxonomy" id="42192"/>
    <lineage>
        <taxon>Eukaryota</taxon>
        <taxon>Metazoa</taxon>
        <taxon>Spiralia</taxon>
        <taxon>Lophotrochozoa</taxon>
        <taxon>Mollusca</taxon>
        <taxon>Bivalvia</taxon>
        <taxon>Autobranchia</taxon>
        <taxon>Pteriomorphia</taxon>
        <taxon>Mytilida</taxon>
        <taxon>Mytiloidea</taxon>
        <taxon>Mytilidae</taxon>
        <taxon>Mytilinae</taxon>
        <taxon>Mytilus</taxon>
    </lineage>
</organism>
<dbReference type="PRINTS" id="PR00237">
    <property type="entry name" value="GPCRRHODOPSN"/>
</dbReference>
<evidence type="ECO:0000256" key="2">
    <source>
        <dbReference type="ARBA" id="ARBA00022692"/>
    </source>
</evidence>
<protein>
    <recommendedName>
        <fullName evidence="6">G-protein coupled receptors family 1 profile domain-containing protein</fullName>
    </recommendedName>
</protein>
<dbReference type="Gene3D" id="1.20.1070.10">
    <property type="entry name" value="Rhodopsin 7-helix transmembrane proteins"/>
    <property type="match status" value="1"/>
</dbReference>
<dbReference type="EMBL" id="CACVKT020005079">
    <property type="protein sequence ID" value="CAC5392893.1"/>
    <property type="molecule type" value="Genomic_DNA"/>
</dbReference>
<feature type="domain" description="G-protein coupled receptors family 1 profile" evidence="6">
    <location>
        <begin position="55"/>
        <end position="311"/>
    </location>
</feature>
<feature type="transmembrane region" description="Helical" evidence="5">
    <location>
        <begin position="43"/>
        <end position="62"/>
    </location>
</feature>
<dbReference type="AlphaFoldDB" id="A0A6J8C902"/>
<feature type="transmembrane region" description="Helical" evidence="5">
    <location>
        <begin position="295"/>
        <end position="314"/>
    </location>
</feature>
<dbReference type="PANTHER" id="PTHR46641:SF2">
    <property type="entry name" value="FMRFAMIDE RECEPTOR"/>
    <property type="match status" value="1"/>
</dbReference>
<evidence type="ECO:0000259" key="6">
    <source>
        <dbReference type="PROSITE" id="PS50262"/>
    </source>
</evidence>
<evidence type="ECO:0000256" key="5">
    <source>
        <dbReference type="SAM" id="Phobius"/>
    </source>
</evidence>
<feature type="transmembrane region" description="Helical" evidence="5">
    <location>
        <begin position="200"/>
        <end position="226"/>
    </location>
</feature>
<dbReference type="PROSITE" id="PS50262">
    <property type="entry name" value="G_PROTEIN_RECEP_F1_2"/>
    <property type="match status" value="1"/>
</dbReference>
<dbReference type="InterPro" id="IPR017452">
    <property type="entry name" value="GPCR_Rhodpsn_7TM"/>
</dbReference>
<gene>
    <name evidence="7" type="ORF">MCOR_27795</name>
</gene>
<dbReference type="InterPro" id="IPR000276">
    <property type="entry name" value="GPCR_Rhodpsn"/>
</dbReference>
<evidence type="ECO:0000256" key="4">
    <source>
        <dbReference type="ARBA" id="ARBA00023136"/>
    </source>
</evidence>
<dbReference type="Pfam" id="PF00001">
    <property type="entry name" value="7tm_1"/>
    <property type="match status" value="1"/>
</dbReference>
<sequence>MIMNSTIVTMTTLNESDISSETYPSSDQVRDEVDMVAIICKKYIGPILCVSGVFGNILNLIILIRGRLNNPPYFYLKALAVTDMCALMLSFLHLMVSSRSTLYEWKFFDAYLFFPLVNFFTASSVWLTVGVTIDRFLYVKAPLWARVQFSLSRAKVRIAIILVATIFITVPRFLCFSLVGATDQYHLYPTSFRASHNYRIYDIVCIALFHVAPLVVFVVCNSYLIYAVHKARSIRKEYDIRNNKEKDWQLDQRRFTITLISIVLLSIVAILPSTIGDFTRLLHIPFSHYHKLRHISNILLLLNLSVNFLLYCAFNKRFVRVMKSMFGGGIIKVKLSLRRTKSIFLSQGTGKPKKPVDFEIKTDDSGSTTITDDELVLSFLQTDQTIDEIVQGEVELHPLSDFTNIIFIPNTDQQVKIDSKVAPSSTGSSQMFHNCNVTIN</sequence>
<dbReference type="Proteomes" id="UP000507470">
    <property type="component" value="Unassembled WGS sequence"/>
</dbReference>
<keyword evidence="2 5" id="KW-0812">Transmembrane</keyword>
<keyword evidence="3 5" id="KW-1133">Transmembrane helix</keyword>
<accession>A0A6J8C902</accession>
<feature type="transmembrane region" description="Helical" evidence="5">
    <location>
        <begin position="158"/>
        <end position="180"/>
    </location>
</feature>
<feature type="transmembrane region" description="Helical" evidence="5">
    <location>
        <begin position="116"/>
        <end position="137"/>
    </location>
</feature>